<comment type="caution">
    <text evidence="7">The sequence shown here is derived from an EMBL/GenBank/DDBJ whole genome shotgun (WGS) entry which is preliminary data.</text>
</comment>
<dbReference type="AlphaFoldDB" id="A0A2P6NJ68"/>
<feature type="region of interest" description="Disordered" evidence="5">
    <location>
        <begin position="165"/>
        <end position="214"/>
    </location>
</feature>
<evidence type="ECO:0000259" key="6">
    <source>
        <dbReference type="PROSITE" id="PS50127"/>
    </source>
</evidence>
<dbReference type="InterPro" id="IPR023313">
    <property type="entry name" value="UBQ-conjugating_AS"/>
</dbReference>
<comment type="similarity">
    <text evidence="4">Belongs to the ubiquitin-conjugating enzyme family.</text>
</comment>
<keyword evidence="4" id="KW-0067">ATP-binding</keyword>
<dbReference type="EMBL" id="MDYQ01000072">
    <property type="protein sequence ID" value="PRP83982.1"/>
    <property type="molecule type" value="Genomic_DNA"/>
</dbReference>
<keyword evidence="2 4" id="KW-0833">Ubl conjugation pathway</keyword>
<evidence type="ECO:0000256" key="2">
    <source>
        <dbReference type="ARBA" id="ARBA00022786"/>
    </source>
</evidence>
<dbReference type="InterPro" id="IPR000608">
    <property type="entry name" value="UBC"/>
</dbReference>
<dbReference type="SUPFAM" id="SSF54495">
    <property type="entry name" value="UBC-like"/>
    <property type="match status" value="1"/>
</dbReference>
<dbReference type="Pfam" id="PF00179">
    <property type="entry name" value="UQ_con"/>
    <property type="match status" value="1"/>
</dbReference>
<gene>
    <name evidence="7" type="ORF">PROFUN_08666</name>
</gene>
<proteinExistence type="inferred from homology"/>
<dbReference type="InParanoid" id="A0A2P6NJ68"/>
<evidence type="ECO:0000256" key="4">
    <source>
        <dbReference type="RuleBase" id="RU362109"/>
    </source>
</evidence>
<evidence type="ECO:0000256" key="5">
    <source>
        <dbReference type="SAM" id="MobiDB-lite"/>
    </source>
</evidence>
<organism evidence="7 8">
    <name type="scientific">Planoprotostelium fungivorum</name>
    <dbReference type="NCBI Taxonomy" id="1890364"/>
    <lineage>
        <taxon>Eukaryota</taxon>
        <taxon>Amoebozoa</taxon>
        <taxon>Evosea</taxon>
        <taxon>Variosea</taxon>
        <taxon>Cavosteliida</taxon>
        <taxon>Cavosteliaceae</taxon>
        <taxon>Planoprotostelium</taxon>
    </lineage>
</organism>
<dbReference type="STRING" id="1890364.A0A2P6NJ68"/>
<keyword evidence="1" id="KW-0808">Transferase</keyword>
<evidence type="ECO:0000313" key="7">
    <source>
        <dbReference type="EMBL" id="PRP83982.1"/>
    </source>
</evidence>
<reference evidence="7 8" key="1">
    <citation type="journal article" date="2018" name="Genome Biol. Evol.">
        <title>Multiple Roots of Fruiting Body Formation in Amoebozoa.</title>
        <authorList>
            <person name="Hillmann F."/>
            <person name="Forbes G."/>
            <person name="Novohradska S."/>
            <person name="Ferling I."/>
            <person name="Riege K."/>
            <person name="Groth M."/>
            <person name="Westermann M."/>
            <person name="Marz M."/>
            <person name="Spaller T."/>
            <person name="Winckler T."/>
            <person name="Schaap P."/>
            <person name="Glockner G."/>
        </authorList>
    </citation>
    <scope>NUCLEOTIDE SEQUENCE [LARGE SCALE GENOMIC DNA]</scope>
    <source>
        <strain evidence="7 8">Jena</strain>
    </source>
</reference>
<dbReference type="Proteomes" id="UP000241769">
    <property type="component" value="Unassembled WGS sequence"/>
</dbReference>
<keyword evidence="8" id="KW-1185">Reference proteome</keyword>
<dbReference type="GO" id="GO:0005524">
    <property type="term" value="F:ATP binding"/>
    <property type="evidence" value="ECO:0007669"/>
    <property type="project" value="UniProtKB-UniRule"/>
</dbReference>
<evidence type="ECO:0000256" key="3">
    <source>
        <dbReference type="PROSITE-ProRule" id="PRU10133"/>
    </source>
</evidence>
<dbReference type="PROSITE" id="PS50127">
    <property type="entry name" value="UBC_2"/>
    <property type="match status" value="1"/>
</dbReference>
<accession>A0A2P6NJ68</accession>
<dbReference type="FunCoup" id="A0A2P6NJ68">
    <property type="interactions" value="54"/>
</dbReference>
<dbReference type="InterPro" id="IPR050113">
    <property type="entry name" value="Ub_conjugating_enzyme"/>
</dbReference>
<sequence>MSTQAIARLQKELKDLSKNPVEGFKVEIPDDTNLFKWVVYIQGPSGSLYENGIFKAEMNFPEDYPNAPPSMKFISEFWHPNIYPDGRVCISILHTPDPMNTDERPEETWRPILTVESILVSVCSMFSDPNFSSPANIDASVEMRNTPEIFKKRAKACVERSLNNLPPGFEMPKPKKPVVQEVMDFDPFDQDDDDFGQDDDDDIEDDEEEPEEDE</sequence>
<dbReference type="PANTHER" id="PTHR24067">
    <property type="entry name" value="UBIQUITIN-CONJUGATING ENZYME E2"/>
    <property type="match status" value="1"/>
</dbReference>
<protein>
    <recommendedName>
        <fullName evidence="6">UBC core domain-containing protein</fullName>
    </recommendedName>
</protein>
<feature type="compositionally biased region" description="Acidic residues" evidence="5">
    <location>
        <begin position="183"/>
        <end position="214"/>
    </location>
</feature>
<dbReference type="GO" id="GO:0016740">
    <property type="term" value="F:transferase activity"/>
    <property type="evidence" value="ECO:0007669"/>
    <property type="project" value="UniProtKB-KW"/>
</dbReference>
<keyword evidence="4" id="KW-0547">Nucleotide-binding</keyword>
<feature type="domain" description="UBC core" evidence="6">
    <location>
        <begin position="4"/>
        <end position="163"/>
    </location>
</feature>
<dbReference type="FunFam" id="3.10.110.10:FF:000051">
    <property type="entry name" value="ubiquitin-conjugating enzyme E2 R2-like"/>
    <property type="match status" value="1"/>
</dbReference>
<dbReference type="OrthoDB" id="19692at2759"/>
<name>A0A2P6NJ68_9EUKA</name>
<dbReference type="SMART" id="SM00212">
    <property type="entry name" value="UBCc"/>
    <property type="match status" value="1"/>
</dbReference>
<dbReference type="InterPro" id="IPR016135">
    <property type="entry name" value="UBQ-conjugating_enzyme/RWD"/>
</dbReference>
<feature type="active site" description="Glycyl thioester intermediate" evidence="3">
    <location>
        <position position="89"/>
    </location>
</feature>
<dbReference type="PROSITE" id="PS00183">
    <property type="entry name" value="UBC_1"/>
    <property type="match status" value="1"/>
</dbReference>
<dbReference type="CDD" id="cd23795">
    <property type="entry name" value="UBCc_UBE2G1"/>
    <property type="match status" value="1"/>
</dbReference>
<evidence type="ECO:0000256" key="1">
    <source>
        <dbReference type="ARBA" id="ARBA00022679"/>
    </source>
</evidence>
<dbReference type="Gene3D" id="3.10.110.10">
    <property type="entry name" value="Ubiquitin Conjugating Enzyme"/>
    <property type="match status" value="1"/>
</dbReference>
<evidence type="ECO:0000313" key="8">
    <source>
        <dbReference type="Proteomes" id="UP000241769"/>
    </source>
</evidence>